<dbReference type="InterPro" id="IPR013767">
    <property type="entry name" value="PAS_fold"/>
</dbReference>
<dbReference type="PROSITE" id="PS50887">
    <property type="entry name" value="GGDEF"/>
    <property type="match status" value="1"/>
</dbReference>
<dbReference type="SUPFAM" id="SSF158472">
    <property type="entry name" value="HAMP domain-like"/>
    <property type="match status" value="1"/>
</dbReference>
<comment type="caution">
    <text evidence="6">The sequence shown here is derived from an EMBL/GenBank/DDBJ whole genome shotgun (WGS) entry which is preliminary data.</text>
</comment>
<evidence type="ECO:0000259" key="2">
    <source>
        <dbReference type="PROSITE" id="PS50112"/>
    </source>
</evidence>
<keyword evidence="1" id="KW-1133">Transmembrane helix</keyword>
<dbReference type="PROSITE" id="PS50885">
    <property type="entry name" value="HAMP"/>
    <property type="match status" value="1"/>
</dbReference>
<protein>
    <recommendedName>
        <fullName evidence="8">Sensor domain-containing diguanylate cyclase</fullName>
    </recommendedName>
</protein>
<dbReference type="InterPro" id="IPR003660">
    <property type="entry name" value="HAMP_dom"/>
</dbReference>
<dbReference type="PROSITE" id="PS50112">
    <property type="entry name" value="PAS"/>
    <property type="match status" value="1"/>
</dbReference>
<dbReference type="InterPro" id="IPR043128">
    <property type="entry name" value="Rev_trsase/Diguanyl_cyclase"/>
</dbReference>
<dbReference type="Gene3D" id="3.30.450.20">
    <property type="entry name" value="PAS domain"/>
    <property type="match status" value="2"/>
</dbReference>
<evidence type="ECO:0000259" key="4">
    <source>
        <dbReference type="PROSITE" id="PS50885"/>
    </source>
</evidence>
<name>A0A2D3WIK6_9BACT</name>
<dbReference type="InterPro" id="IPR000014">
    <property type="entry name" value="PAS"/>
</dbReference>
<feature type="domain" description="PAS" evidence="2">
    <location>
        <begin position="388"/>
        <end position="458"/>
    </location>
</feature>
<dbReference type="CDD" id="cd00130">
    <property type="entry name" value="PAS"/>
    <property type="match status" value="1"/>
</dbReference>
<dbReference type="NCBIfam" id="TIGR00229">
    <property type="entry name" value="sensory_box"/>
    <property type="match status" value="1"/>
</dbReference>
<dbReference type="Pfam" id="PF00989">
    <property type="entry name" value="PAS"/>
    <property type="match status" value="1"/>
</dbReference>
<dbReference type="FunFam" id="3.30.70.270:FF:000001">
    <property type="entry name" value="Diguanylate cyclase domain protein"/>
    <property type="match status" value="1"/>
</dbReference>
<dbReference type="InterPro" id="IPR000700">
    <property type="entry name" value="PAS-assoc_C"/>
</dbReference>
<evidence type="ECO:0000259" key="3">
    <source>
        <dbReference type="PROSITE" id="PS50113"/>
    </source>
</evidence>
<dbReference type="CDD" id="cd06225">
    <property type="entry name" value="HAMP"/>
    <property type="match status" value="1"/>
</dbReference>
<evidence type="ECO:0000256" key="1">
    <source>
        <dbReference type="SAM" id="Phobius"/>
    </source>
</evidence>
<dbReference type="SUPFAM" id="SSF55785">
    <property type="entry name" value="PYP-like sensor domain (PAS domain)"/>
    <property type="match status" value="1"/>
</dbReference>
<dbReference type="CDD" id="cd01949">
    <property type="entry name" value="GGDEF"/>
    <property type="match status" value="1"/>
</dbReference>
<dbReference type="GO" id="GO:0003824">
    <property type="term" value="F:catalytic activity"/>
    <property type="evidence" value="ECO:0007669"/>
    <property type="project" value="UniProtKB-ARBA"/>
</dbReference>
<dbReference type="GO" id="GO:0016020">
    <property type="term" value="C:membrane"/>
    <property type="evidence" value="ECO:0007669"/>
    <property type="project" value="InterPro"/>
</dbReference>
<dbReference type="EMBL" id="DLUG01000144">
    <property type="protein sequence ID" value="DAB36353.1"/>
    <property type="molecule type" value="Genomic_DNA"/>
</dbReference>
<proteinExistence type="predicted"/>
<dbReference type="Pfam" id="PF00990">
    <property type="entry name" value="GGDEF"/>
    <property type="match status" value="1"/>
</dbReference>
<feature type="domain" description="GGDEF" evidence="5">
    <location>
        <begin position="551"/>
        <end position="688"/>
    </location>
</feature>
<dbReference type="Gene3D" id="6.10.340.10">
    <property type="match status" value="1"/>
</dbReference>
<dbReference type="Proteomes" id="UP000231638">
    <property type="component" value="Unassembled WGS sequence"/>
</dbReference>
<dbReference type="Pfam" id="PF00672">
    <property type="entry name" value="HAMP"/>
    <property type="match status" value="1"/>
</dbReference>
<evidence type="ECO:0000313" key="7">
    <source>
        <dbReference type="Proteomes" id="UP000231638"/>
    </source>
</evidence>
<dbReference type="InterPro" id="IPR029787">
    <property type="entry name" value="Nucleotide_cyclase"/>
</dbReference>
<dbReference type="Gene3D" id="3.30.70.270">
    <property type="match status" value="1"/>
</dbReference>
<dbReference type="InterPro" id="IPR052163">
    <property type="entry name" value="DGC-Regulatory_Protein"/>
</dbReference>
<dbReference type="SMART" id="SM00304">
    <property type="entry name" value="HAMP"/>
    <property type="match status" value="1"/>
</dbReference>
<dbReference type="SMART" id="SM00091">
    <property type="entry name" value="PAS"/>
    <property type="match status" value="1"/>
</dbReference>
<feature type="transmembrane region" description="Helical" evidence="1">
    <location>
        <begin position="311"/>
        <end position="330"/>
    </location>
</feature>
<reference evidence="6 7" key="1">
    <citation type="journal article" date="2017" name="Front. Microbiol.">
        <title>Comparative Genomic Analysis of the Class Epsilonproteobacteria and Proposed Reclassification to Epsilonbacteraeota (phyl. nov.).</title>
        <authorList>
            <person name="Waite D.W."/>
            <person name="Vanwonterghem I."/>
            <person name="Rinke C."/>
            <person name="Parks D.H."/>
            <person name="Zhang Y."/>
            <person name="Takai K."/>
            <person name="Sievert S.M."/>
            <person name="Simon J."/>
            <person name="Campbell B.J."/>
            <person name="Hanson T.E."/>
            <person name="Woyke T."/>
            <person name="Klotz M.G."/>
            <person name="Hugenholtz P."/>
        </authorList>
    </citation>
    <scope>NUCLEOTIDE SEQUENCE [LARGE SCALE GENOMIC DNA]</scope>
    <source>
        <strain evidence="6">UBA11420</strain>
    </source>
</reference>
<dbReference type="InterPro" id="IPR000160">
    <property type="entry name" value="GGDEF_dom"/>
</dbReference>
<dbReference type="PANTHER" id="PTHR46663">
    <property type="entry name" value="DIGUANYLATE CYCLASE DGCT-RELATED"/>
    <property type="match status" value="1"/>
</dbReference>
<dbReference type="SUPFAM" id="SSF55073">
    <property type="entry name" value="Nucleotide cyclase"/>
    <property type="match status" value="1"/>
</dbReference>
<sequence>MLQGLRARSILLSIVAFLILGSISLAFTYQLTRDLRLTFGEKYAIEHALRHSQRIADMLTLNIRLAEHATTSDTLHRWLSNESDETAKEESLKLLNDSLRMAKADSWFVAFSGSEHFYYEDLNRNYHAFQPLKKLSVSNTNDGWYYHTIRSEDTFNLNIDYDEAVKATKLWMNILVRNEQNTLGVTGFGIDLAQFIDAYVLTKTQGFQAIILNKQGVILGHPDFSKVTHNVHTSASNTWKTIWPYLDTKSQKELRRYMQDLPSHASDVFTCKLRYDGKEYTVALAYMPYVDWIGLSMVDVSTLLTLYDMRMAFTVLIVLGCLSAWIAYVLSQSYLLTPIRHLSSVVKAVCAGDYTQRAPLDKETDELSVLSRDVNAMIDMVQEAQSATIQRYRWLAENSHDVIWVMGVDGKFVYVSPSVKRLRGFSAEEVMEQSFEEVICEGSRQTVLHLMEMAIIEAVNGVILDAKTVLVEQPCKDGSTVWTEVNARLVVNQQDGSMQFIGITRDITERLAAEEEIKKLAFYDPLTHLANRRLFVDKLESGLVTCKKEHTFAGVIFLDLDDFKPLNDTYGHQAGDELLIEVARRLRETVRATDTVGRFGGDEFVILVTQLGFTREEASHTVTRIAHQIAAFIAQPYPLSSTVYTLSASIGVLLFNEGQNDAKTILDEADSVMYRAKDAGKACVIVQG</sequence>
<dbReference type="PANTHER" id="PTHR46663:SF3">
    <property type="entry name" value="SLL0267 PROTEIN"/>
    <property type="match status" value="1"/>
</dbReference>
<dbReference type="NCBIfam" id="TIGR00254">
    <property type="entry name" value="GGDEF"/>
    <property type="match status" value="1"/>
</dbReference>
<dbReference type="AlphaFoldDB" id="A0A2D3WIK6"/>
<keyword evidence="1" id="KW-0812">Transmembrane</keyword>
<feature type="domain" description="HAMP" evidence="4">
    <location>
        <begin position="333"/>
        <end position="386"/>
    </location>
</feature>
<dbReference type="STRING" id="366522.GCA_001548055_02150"/>
<dbReference type="InterPro" id="IPR035965">
    <property type="entry name" value="PAS-like_dom_sf"/>
</dbReference>
<dbReference type="SMART" id="SM00267">
    <property type="entry name" value="GGDEF"/>
    <property type="match status" value="1"/>
</dbReference>
<dbReference type="PROSITE" id="PS50113">
    <property type="entry name" value="PAC"/>
    <property type="match status" value="1"/>
</dbReference>
<dbReference type="GO" id="GO:0007165">
    <property type="term" value="P:signal transduction"/>
    <property type="evidence" value="ECO:0007669"/>
    <property type="project" value="InterPro"/>
</dbReference>
<keyword evidence="1" id="KW-0472">Membrane</keyword>
<evidence type="ECO:0000259" key="5">
    <source>
        <dbReference type="PROSITE" id="PS50887"/>
    </source>
</evidence>
<evidence type="ECO:0000313" key="6">
    <source>
        <dbReference type="EMBL" id="DAB36353.1"/>
    </source>
</evidence>
<accession>A0A2D3WIK6</accession>
<organism evidence="6 7">
    <name type="scientific">Sulfurospirillum cavolei</name>
    <dbReference type="NCBI Taxonomy" id="366522"/>
    <lineage>
        <taxon>Bacteria</taxon>
        <taxon>Pseudomonadati</taxon>
        <taxon>Campylobacterota</taxon>
        <taxon>Epsilonproteobacteria</taxon>
        <taxon>Campylobacterales</taxon>
        <taxon>Sulfurospirillaceae</taxon>
        <taxon>Sulfurospirillum</taxon>
    </lineage>
</organism>
<gene>
    <name evidence="6" type="ORF">CFH80_05355</name>
</gene>
<dbReference type="SMART" id="SM00086">
    <property type="entry name" value="PAC"/>
    <property type="match status" value="1"/>
</dbReference>
<dbReference type="InterPro" id="IPR001610">
    <property type="entry name" value="PAC"/>
</dbReference>
<dbReference type="GO" id="GO:0006355">
    <property type="term" value="P:regulation of DNA-templated transcription"/>
    <property type="evidence" value="ECO:0007669"/>
    <property type="project" value="InterPro"/>
</dbReference>
<feature type="domain" description="PAC" evidence="3">
    <location>
        <begin position="464"/>
        <end position="519"/>
    </location>
</feature>
<evidence type="ECO:0008006" key="8">
    <source>
        <dbReference type="Google" id="ProtNLM"/>
    </source>
</evidence>